<evidence type="ECO:0000313" key="2">
    <source>
        <dbReference type="EMBL" id="MFB9644560.1"/>
    </source>
</evidence>
<comment type="caution">
    <text evidence="2">The sequence shown here is derived from an EMBL/GenBank/DDBJ whole genome shotgun (WGS) entry which is preliminary data.</text>
</comment>
<feature type="transmembrane region" description="Helical" evidence="1">
    <location>
        <begin position="47"/>
        <end position="69"/>
    </location>
</feature>
<gene>
    <name evidence="2" type="ORF">ACFFPJ_01975</name>
</gene>
<keyword evidence="1" id="KW-0812">Transmembrane</keyword>
<dbReference type="RefSeq" id="WP_344711200.1">
    <property type="nucleotide sequence ID" value="NZ_BAAAWH010000001.1"/>
</dbReference>
<sequence length="248" mass="27437">MNVKAWAVARAAAAVLIAVALTVQFIASTRAAVDRGWDVPTTAANFFSLFSVQTNILTMLTLGGAAMWLWWEHRRGAEEPLVVEAALAAVTTYLIWTGIVYNVLLRTPPLPEGTRVIWSNEVVHLVIPLFLLADLLFAPRRRALPWSVLAILPLYPIMWGFYTLARGPFIVDPRNGEPFWYPYTFFNPQAAPGGLLGMGGYFGVGVRFVLIALVLTAIGALVIWWGRRRAEAHRERSARAAPDAPLSR</sequence>
<dbReference type="Proteomes" id="UP001589611">
    <property type="component" value="Unassembled WGS sequence"/>
</dbReference>
<feature type="transmembrane region" description="Helical" evidence="1">
    <location>
        <begin position="81"/>
        <end position="104"/>
    </location>
</feature>
<proteinExistence type="predicted"/>
<accession>A0ABV5SW74</accession>
<name>A0ABV5SW74_9MICO</name>
<dbReference type="NCBIfam" id="NF038065">
    <property type="entry name" value="Pr6Pr"/>
    <property type="match status" value="1"/>
</dbReference>
<keyword evidence="1" id="KW-1133">Transmembrane helix</keyword>
<keyword evidence="1" id="KW-0472">Membrane</keyword>
<reference evidence="2 3" key="1">
    <citation type="submission" date="2024-09" db="EMBL/GenBank/DDBJ databases">
        <authorList>
            <person name="Sun Q."/>
            <person name="Mori K."/>
        </authorList>
    </citation>
    <scope>NUCLEOTIDE SEQUENCE [LARGE SCALE GENOMIC DNA]</scope>
    <source>
        <strain evidence="2 3">JCM 1342</strain>
    </source>
</reference>
<feature type="transmembrane region" description="Helical" evidence="1">
    <location>
        <begin position="144"/>
        <end position="165"/>
    </location>
</feature>
<feature type="transmembrane region" description="Helical" evidence="1">
    <location>
        <begin position="116"/>
        <end position="137"/>
    </location>
</feature>
<evidence type="ECO:0000256" key="1">
    <source>
        <dbReference type="SAM" id="Phobius"/>
    </source>
</evidence>
<organism evidence="2 3">
    <name type="scientific">Microbacterium terregens</name>
    <dbReference type="NCBI Taxonomy" id="69363"/>
    <lineage>
        <taxon>Bacteria</taxon>
        <taxon>Bacillati</taxon>
        <taxon>Actinomycetota</taxon>
        <taxon>Actinomycetes</taxon>
        <taxon>Micrococcales</taxon>
        <taxon>Microbacteriaceae</taxon>
        <taxon>Microbacterium</taxon>
    </lineage>
</organism>
<keyword evidence="3" id="KW-1185">Reference proteome</keyword>
<protein>
    <submittedName>
        <fullName evidence="2">Pr6Pr family membrane protein</fullName>
    </submittedName>
</protein>
<dbReference type="InterPro" id="IPR049713">
    <property type="entry name" value="Pr6Pr-like"/>
</dbReference>
<evidence type="ECO:0000313" key="3">
    <source>
        <dbReference type="Proteomes" id="UP001589611"/>
    </source>
</evidence>
<feature type="transmembrane region" description="Helical" evidence="1">
    <location>
        <begin position="204"/>
        <end position="226"/>
    </location>
</feature>
<dbReference type="EMBL" id="JBHMBE010000001">
    <property type="protein sequence ID" value="MFB9644560.1"/>
    <property type="molecule type" value="Genomic_DNA"/>
</dbReference>